<reference evidence="2" key="1">
    <citation type="submission" date="2017-06" db="EMBL/GenBank/DDBJ databases">
        <authorList>
            <person name="Varghese N."/>
            <person name="Submissions S."/>
        </authorList>
    </citation>
    <scope>NUCLEOTIDE SEQUENCE [LARGE SCALE GENOMIC DNA]</scope>
    <source>
        <strain evidence="2">DSM 137</strain>
    </source>
</reference>
<name>A0A212S7J5_RHOAC</name>
<dbReference type="OrthoDB" id="8913184at2"/>
<organism evidence="1 2">
    <name type="scientific">Rhodoblastus acidophilus</name>
    <name type="common">Rhodopseudomonas acidophila</name>
    <dbReference type="NCBI Taxonomy" id="1074"/>
    <lineage>
        <taxon>Bacteria</taxon>
        <taxon>Pseudomonadati</taxon>
        <taxon>Pseudomonadota</taxon>
        <taxon>Alphaproteobacteria</taxon>
        <taxon>Hyphomicrobiales</taxon>
        <taxon>Rhodoblastaceae</taxon>
        <taxon>Rhodoblastus</taxon>
    </lineage>
</organism>
<evidence type="ECO:0000313" key="2">
    <source>
        <dbReference type="Proteomes" id="UP000198418"/>
    </source>
</evidence>
<dbReference type="EMBL" id="FYDG01000015">
    <property type="protein sequence ID" value="SNB81303.1"/>
    <property type="molecule type" value="Genomic_DNA"/>
</dbReference>
<gene>
    <name evidence="1" type="ORF">SAMN06265338_11511</name>
</gene>
<sequence>MTAAAFDFTVANNETWDLGFVLKDASGAAVNLTGRTIKMQLRDPAAPANIVVELSTDNERIVIADAPAGAWALAVPVSVAQGVPAGAYVYDVIDYLANDPRVWRRQKGTVTVEWGVTVR</sequence>
<protein>
    <submittedName>
        <fullName evidence="1">Uncharacterized protein</fullName>
    </submittedName>
</protein>
<proteinExistence type="predicted"/>
<accession>A0A212S7J5</accession>
<keyword evidence="2" id="KW-1185">Reference proteome</keyword>
<dbReference type="RefSeq" id="WP_088522138.1">
    <property type="nucleotide sequence ID" value="NZ_FYDG01000015.1"/>
</dbReference>
<dbReference type="AlphaFoldDB" id="A0A212S7J5"/>
<evidence type="ECO:0000313" key="1">
    <source>
        <dbReference type="EMBL" id="SNB81303.1"/>
    </source>
</evidence>
<dbReference type="Proteomes" id="UP000198418">
    <property type="component" value="Unassembled WGS sequence"/>
</dbReference>